<comment type="caution">
    <text evidence="2">The sequence shown here is derived from an EMBL/GenBank/DDBJ whole genome shotgun (WGS) entry which is preliminary data.</text>
</comment>
<evidence type="ECO:0000256" key="1">
    <source>
        <dbReference type="SAM" id="MobiDB-lite"/>
    </source>
</evidence>
<feature type="region of interest" description="Disordered" evidence="1">
    <location>
        <begin position="1"/>
        <end position="22"/>
    </location>
</feature>
<proteinExistence type="predicted"/>
<dbReference type="EMBL" id="JADGIZ020000044">
    <property type="protein sequence ID" value="KAL2913588.1"/>
    <property type="molecule type" value="Genomic_DNA"/>
</dbReference>
<feature type="compositionally biased region" description="Basic and acidic residues" evidence="1">
    <location>
        <begin position="210"/>
        <end position="219"/>
    </location>
</feature>
<name>A0ABR4N240_9FUNG</name>
<reference evidence="2 3" key="1">
    <citation type="submission" date="2023-09" db="EMBL/GenBank/DDBJ databases">
        <title>Pangenome analysis of Batrachochytrium dendrobatidis and related Chytrids.</title>
        <authorList>
            <person name="Yacoub M.N."/>
            <person name="Stajich J.E."/>
            <person name="James T.Y."/>
        </authorList>
    </citation>
    <scope>NUCLEOTIDE SEQUENCE [LARGE SCALE GENOMIC DNA]</scope>
    <source>
        <strain evidence="2 3">JEL0888</strain>
    </source>
</reference>
<feature type="region of interest" description="Disordered" evidence="1">
    <location>
        <begin position="127"/>
        <end position="146"/>
    </location>
</feature>
<dbReference type="Proteomes" id="UP001527925">
    <property type="component" value="Unassembled WGS sequence"/>
</dbReference>
<feature type="region of interest" description="Disordered" evidence="1">
    <location>
        <begin position="359"/>
        <end position="456"/>
    </location>
</feature>
<feature type="region of interest" description="Disordered" evidence="1">
    <location>
        <begin position="273"/>
        <end position="315"/>
    </location>
</feature>
<feature type="region of interest" description="Disordered" evidence="1">
    <location>
        <begin position="197"/>
        <end position="220"/>
    </location>
</feature>
<evidence type="ECO:0000313" key="3">
    <source>
        <dbReference type="Proteomes" id="UP001527925"/>
    </source>
</evidence>
<keyword evidence="3" id="KW-1185">Reference proteome</keyword>
<feature type="compositionally biased region" description="Pro residues" evidence="1">
    <location>
        <begin position="363"/>
        <end position="378"/>
    </location>
</feature>
<feature type="compositionally biased region" description="Low complexity" evidence="1">
    <location>
        <begin position="427"/>
        <end position="446"/>
    </location>
</feature>
<sequence>MPSSSAQPAPVVDAAQQQSVASPLVPLSTNALSEKMRKLEEVRMRKKLLERQLSAGASTVSALPVTSAALPVPARLAAPLAAPDPPPAICNAHDTPSPAVDPPSMTHIQQMRSQRIASLAAMRSALAAQPPAAASRQPLQTPNPSRLPSLWSASADIQSKKDAVRNQKELQRITDLNTRRNAVRFVRFVYNVVRRPGAPPPSPTSVMMERMSERQKAGAERTFLPDEADPHAEPAQPAQGDAPRIRWAPELVHVSHSPERSFADHAAAGAAAGMSAAAGSKRKRVDAEHASMPATPSAHARQAKPPVTPSKSCIKARPGVNASETGLGAATTTAAASPFAFSASMNTSPVVIQLIQYSNTDEPAPPPQPPPPVAPPVSPVAKMLPLAATALAQTRTAGSLGPPLRKPKPKAAKSPDPSIATGASRIARPASSGPAATSAQSASAAPQHGAKRSRLK</sequence>
<protein>
    <submittedName>
        <fullName evidence="2">Uncharacterized protein</fullName>
    </submittedName>
</protein>
<feature type="compositionally biased region" description="Low complexity" evidence="1">
    <location>
        <begin position="379"/>
        <end position="403"/>
    </location>
</feature>
<organism evidence="2 3">
    <name type="scientific">Polyrhizophydium stewartii</name>
    <dbReference type="NCBI Taxonomy" id="2732419"/>
    <lineage>
        <taxon>Eukaryota</taxon>
        <taxon>Fungi</taxon>
        <taxon>Fungi incertae sedis</taxon>
        <taxon>Chytridiomycota</taxon>
        <taxon>Chytridiomycota incertae sedis</taxon>
        <taxon>Chytridiomycetes</taxon>
        <taxon>Rhizophydiales</taxon>
        <taxon>Rhizophydiales incertae sedis</taxon>
        <taxon>Polyrhizophydium</taxon>
    </lineage>
</organism>
<feature type="compositionally biased region" description="Low complexity" evidence="1">
    <location>
        <begin position="127"/>
        <end position="140"/>
    </location>
</feature>
<gene>
    <name evidence="2" type="ORF">HK105_206890</name>
</gene>
<accession>A0ABR4N240</accession>
<evidence type="ECO:0000313" key="2">
    <source>
        <dbReference type="EMBL" id="KAL2913588.1"/>
    </source>
</evidence>